<keyword evidence="4 7" id="KW-0472">Membrane</keyword>
<evidence type="ECO:0000259" key="8">
    <source>
        <dbReference type="PROSITE" id="PS50076"/>
    </source>
</evidence>
<evidence type="ECO:0000256" key="5">
    <source>
        <dbReference type="ARBA" id="ARBA00023186"/>
    </source>
</evidence>
<comment type="similarity">
    <text evidence="6">Belongs to the DNAJC25 family.</text>
</comment>
<evidence type="ECO:0000256" key="4">
    <source>
        <dbReference type="ARBA" id="ARBA00023136"/>
    </source>
</evidence>
<dbReference type="SMART" id="SM00271">
    <property type="entry name" value="DnaJ"/>
    <property type="match status" value="1"/>
</dbReference>
<dbReference type="SUPFAM" id="SSF46565">
    <property type="entry name" value="Chaperone J-domain"/>
    <property type="match status" value="1"/>
</dbReference>
<evidence type="ECO:0000256" key="6">
    <source>
        <dbReference type="ARBA" id="ARBA00024193"/>
    </source>
</evidence>
<evidence type="ECO:0000256" key="2">
    <source>
        <dbReference type="ARBA" id="ARBA00022692"/>
    </source>
</evidence>
<evidence type="ECO:0000256" key="3">
    <source>
        <dbReference type="ARBA" id="ARBA00022989"/>
    </source>
</evidence>
<comment type="subcellular location">
    <subcellularLocation>
        <location evidence="1">Membrane</location>
        <topology evidence="1">Multi-pass membrane protein</topology>
    </subcellularLocation>
</comment>
<dbReference type="STRING" id="6205.A0A0R3WNT1"/>
<dbReference type="Pfam" id="PF00226">
    <property type="entry name" value="DnaJ"/>
    <property type="match status" value="1"/>
</dbReference>
<dbReference type="PANTHER" id="PTHR44176">
    <property type="entry name" value="DNAJ HOMOLOG SUBFAMILY C MEMBER 25"/>
    <property type="match status" value="1"/>
</dbReference>
<reference evidence="9" key="1">
    <citation type="submission" date="2017-02" db="UniProtKB">
        <authorList>
            <consortium name="WormBaseParasite"/>
        </authorList>
    </citation>
    <scope>IDENTIFICATION</scope>
</reference>
<dbReference type="InterPro" id="IPR001623">
    <property type="entry name" value="DnaJ_domain"/>
</dbReference>
<dbReference type="InterPro" id="IPR044632">
    <property type="entry name" value="DNAJC25-like"/>
</dbReference>
<dbReference type="AlphaFoldDB" id="A0A0R3WNT1"/>
<dbReference type="InterPro" id="IPR018253">
    <property type="entry name" value="DnaJ_domain_CS"/>
</dbReference>
<organism evidence="9">
    <name type="scientific">Hydatigena taeniaeformis</name>
    <name type="common">Feline tapeworm</name>
    <name type="synonym">Taenia taeniaeformis</name>
    <dbReference type="NCBI Taxonomy" id="6205"/>
    <lineage>
        <taxon>Eukaryota</taxon>
        <taxon>Metazoa</taxon>
        <taxon>Spiralia</taxon>
        <taxon>Lophotrochozoa</taxon>
        <taxon>Platyhelminthes</taxon>
        <taxon>Cestoda</taxon>
        <taxon>Eucestoda</taxon>
        <taxon>Cyclophyllidea</taxon>
        <taxon>Taeniidae</taxon>
        <taxon>Hydatigera</taxon>
    </lineage>
</organism>
<dbReference type="PANTHER" id="PTHR44176:SF1">
    <property type="entry name" value="DNAJ HOMOLOG SUBFAMILY C MEMBER 25"/>
    <property type="match status" value="1"/>
</dbReference>
<dbReference type="Gene3D" id="1.10.287.110">
    <property type="entry name" value="DnaJ domain"/>
    <property type="match status" value="1"/>
</dbReference>
<feature type="transmembrane region" description="Helical" evidence="7">
    <location>
        <begin position="86"/>
        <end position="105"/>
    </location>
</feature>
<proteinExistence type="inferred from homology"/>
<dbReference type="GO" id="GO:0005789">
    <property type="term" value="C:endoplasmic reticulum membrane"/>
    <property type="evidence" value="ECO:0007669"/>
    <property type="project" value="TreeGrafter"/>
</dbReference>
<evidence type="ECO:0000256" key="7">
    <source>
        <dbReference type="SAM" id="Phobius"/>
    </source>
</evidence>
<feature type="domain" description="J" evidence="8">
    <location>
        <begin position="1"/>
        <end position="64"/>
    </location>
</feature>
<protein>
    <submittedName>
        <fullName evidence="9">J domain-containing protein</fullName>
    </submittedName>
</protein>
<evidence type="ECO:0000313" key="9">
    <source>
        <dbReference type="WBParaSite" id="TTAC_0000241901-mRNA-1"/>
    </source>
</evidence>
<dbReference type="GO" id="GO:0006457">
    <property type="term" value="P:protein folding"/>
    <property type="evidence" value="ECO:0007669"/>
    <property type="project" value="InterPro"/>
</dbReference>
<accession>A0A0R3WNT1</accession>
<dbReference type="PROSITE" id="PS00636">
    <property type="entry name" value="DNAJ_1"/>
    <property type="match status" value="1"/>
</dbReference>
<sequence length="301" mass="36438">LGVGRGADTADIQRAYRALAKKYHPDRQKTVEEKATAVETFRLVATAYEILRDPEQRQEYEYMLDHPTELYYHYYRYYKRRYSRKIDVRLVFLSAILILSVIQYISQKTKHNQALTYLVRDPKYRTKAKELAIAEKRFQIDRQKVGRRLTREEMKVHEEAVIRSIMAEKFELRGDCGPPSIRNTLVVQLIILPYYIVRLCWWALRWIVLFTILRRPYGFEEKEYLTRWRLGYNQARWDSLDEGSRAYYNRLGLWRRENFKAYRELMEEEMRIRAAEDTNKKRYRRYVKRYGPPVAATLDDS</sequence>
<feature type="transmembrane region" description="Helical" evidence="7">
    <location>
        <begin position="192"/>
        <end position="213"/>
    </location>
</feature>
<dbReference type="WBParaSite" id="TTAC_0000241901-mRNA-1">
    <property type="protein sequence ID" value="TTAC_0000241901-mRNA-1"/>
    <property type="gene ID" value="TTAC_0000241901"/>
</dbReference>
<evidence type="ECO:0000256" key="1">
    <source>
        <dbReference type="ARBA" id="ARBA00004141"/>
    </source>
</evidence>
<keyword evidence="5" id="KW-0143">Chaperone</keyword>
<dbReference type="CDD" id="cd06257">
    <property type="entry name" value="DnaJ"/>
    <property type="match status" value="1"/>
</dbReference>
<dbReference type="PROSITE" id="PS50076">
    <property type="entry name" value="DNAJ_2"/>
    <property type="match status" value="1"/>
</dbReference>
<keyword evidence="3 7" id="KW-1133">Transmembrane helix</keyword>
<dbReference type="InterPro" id="IPR036869">
    <property type="entry name" value="J_dom_sf"/>
</dbReference>
<name>A0A0R3WNT1_HYDTA</name>
<dbReference type="PRINTS" id="PR00625">
    <property type="entry name" value="JDOMAIN"/>
</dbReference>
<keyword evidence="2 7" id="KW-0812">Transmembrane</keyword>